<keyword evidence="1" id="KW-1133">Transmembrane helix</keyword>
<evidence type="ECO:0000313" key="2">
    <source>
        <dbReference type="EMBL" id="GMA94625.1"/>
    </source>
</evidence>
<proteinExistence type="predicted"/>
<feature type="transmembrane region" description="Helical" evidence="1">
    <location>
        <begin position="47"/>
        <end position="69"/>
    </location>
</feature>
<dbReference type="Proteomes" id="UP001157034">
    <property type="component" value="Unassembled WGS sequence"/>
</dbReference>
<evidence type="ECO:0000313" key="3">
    <source>
        <dbReference type="Proteomes" id="UP001157034"/>
    </source>
</evidence>
<name>A0ABQ6K4Y0_9MICO</name>
<accession>A0ABQ6K4Y0</accession>
<comment type="caution">
    <text evidence="2">The sequence shown here is derived from an EMBL/GenBank/DDBJ whole genome shotgun (WGS) entry which is preliminary data.</text>
</comment>
<feature type="transmembrane region" description="Helical" evidence="1">
    <location>
        <begin position="89"/>
        <end position="110"/>
    </location>
</feature>
<organism evidence="2 3">
    <name type="scientific">Pseudolysinimonas kribbensis</name>
    <dbReference type="NCBI Taxonomy" id="433641"/>
    <lineage>
        <taxon>Bacteria</taxon>
        <taxon>Bacillati</taxon>
        <taxon>Actinomycetota</taxon>
        <taxon>Actinomycetes</taxon>
        <taxon>Micrococcales</taxon>
        <taxon>Microbacteriaceae</taxon>
        <taxon>Pseudolysinimonas</taxon>
    </lineage>
</organism>
<dbReference type="EMBL" id="BSVB01000001">
    <property type="protein sequence ID" value="GMA94625.1"/>
    <property type="molecule type" value="Genomic_DNA"/>
</dbReference>
<protein>
    <recommendedName>
        <fullName evidence="4">Transmembrane protein</fullName>
    </recommendedName>
</protein>
<evidence type="ECO:0008006" key="4">
    <source>
        <dbReference type="Google" id="ProtNLM"/>
    </source>
</evidence>
<dbReference type="RefSeq" id="WP_284253527.1">
    <property type="nucleotide sequence ID" value="NZ_BAAAQO010000002.1"/>
</dbReference>
<feature type="transmembrane region" description="Helical" evidence="1">
    <location>
        <begin position="130"/>
        <end position="149"/>
    </location>
</feature>
<gene>
    <name evidence="2" type="ORF">GCM10025881_14490</name>
</gene>
<feature type="transmembrane region" description="Helical" evidence="1">
    <location>
        <begin position="12"/>
        <end position="35"/>
    </location>
</feature>
<keyword evidence="3" id="KW-1185">Reference proteome</keyword>
<keyword evidence="1" id="KW-0812">Transmembrane</keyword>
<evidence type="ECO:0000256" key="1">
    <source>
        <dbReference type="SAM" id="Phobius"/>
    </source>
</evidence>
<sequence length="159" mass="16578">MSAAPRELSAGAFWAIRLTLYGIGVALLVTGAVLLFGRPTGPRLTGIVLWLGCAIVLHDAILVPTLTLVGRVRDAAGRRIGIPSAAVQLVSGALAIGALLTLAVIPELWAQHLGPANPTVLPGDYGPRLLLVWGLLAVLCAAGIVLITLRVRRRSFAAR</sequence>
<keyword evidence="1" id="KW-0472">Membrane</keyword>
<reference evidence="3" key="1">
    <citation type="journal article" date="2019" name="Int. J. Syst. Evol. Microbiol.">
        <title>The Global Catalogue of Microorganisms (GCM) 10K type strain sequencing project: providing services to taxonomists for standard genome sequencing and annotation.</title>
        <authorList>
            <consortium name="The Broad Institute Genomics Platform"/>
            <consortium name="The Broad Institute Genome Sequencing Center for Infectious Disease"/>
            <person name="Wu L."/>
            <person name="Ma J."/>
        </authorList>
    </citation>
    <scope>NUCLEOTIDE SEQUENCE [LARGE SCALE GENOMIC DNA]</scope>
    <source>
        <strain evidence="3">NBRC 108894</strain>
    </source>
</reference>